<feature type="non-terminal residue" evidence="1">
    <location>
        <position position="1"/>
    </location>
</feature>
<sequence>KRKSYPAFIKLDAINYAKQMKEKLKKAKQTNRRIGSGIGVTPSDVKSNMKCLLNTEFRQIYPNAIYKFQAADTWFYHFINHSDFSLHRRTKVSQKLPKDLQEKLLMLHEDIYKLRRNNNFNLNCIANVDETPIFFDIVGALTLDYHGTHSNNISPKIIFKSFKKCRISNALDGSENGLIGINEENNDEHFVVLNNENKNESIEIVSLI</sequence>
<dbReference type="OrthoDB" id="2403652at2759"/>
<accession>A0A9N9CXM8</accession>
<keyword evidence="2" id="KW-1185">Reference proteome</keyword>
<proteinExistence type="predicted"/>
<reference evidence="1" key="1">
    <citation type="submission" date="2021-06" db="EMBL/GenBank/DDBJ databases">
        <authorList>
            <person name="Kallberg Y."/>
            <person name="Tangrot J."/>
            <person name="Rosling A."/>
        </authorList>
    </citation>
    <scope>NUCLEOTIDE SEQUENCE</scope>
    <source>
        <strain evidence="1">FL966</strain>
    </source>
</reference>
<dbReference type="AlphaFoldDB" id="A0A9N9CXM8"/>
<gene>
    <name evidence="1" type="ORF">CPELLU_LOCUS7654</name>
</gene>
<protein>
    <submittedName>
        <fullName evidence="1">10447_t:CDS:1</fullName>
    </submittedName>
</protein>
<name>A0A9N9CXM8_9GLOM</name>
<evidence type="ECO:0000313" key="1">
    <source>
        <dbReference type="EMBL" id="CAG8615331.1"/>
    </source>
</evidence>
<comment type="caution">
    <text evidence="1">The sequence shown here is derived from an EMBL/GenBank/DDBJ whole genome shotgun (WGS) entry which is preliminary data.</text>
</comment>
<organism evidence="1 2">
    <name type="scientific">Cetraspora pellucida</name>
    <dbReference type="NCBI Taxonomy" id="1433469"/>
    <lineage>
        <taxon>Eukaryota</taxon>
        <taxon>Fungi</taxon>
        <taxon>Fungi incertae sedis</taxon>
        <taxon>Mucoromycota</taxon>
        <taxon>Glomeromycotina</taxon>
        <taxon>Glomeromycetes</taxon>
        <taxon>Diversisporales</taxon>
        <taxon>Gigasporaceae</taxon>
        <taxon>Cetraspora</taxon>
    </lineage>
</organism>
<dbReference type="EMBL" id="CAJVQA010005200">
    <property type="protein sequence ID" value="CAG8615331.1"/>
    <property type="molecule type" value="Genomic_DNA"/>
</dbReference>
<dbReference type="Proteomes" id="UP000789759">
    <property type="component" value="Unassembled WGS sequence"/>
</dbReference>
<evidence type="ECO:0000313" key="2">
    <source>
        <dbReference type="Proteomes" id="UP000789759"/>
    </source>
</evidence>